<dbReference type="InterPro" id="IPR000890">
    <property type="entry name" value="Aliphatic_acid_kin_short-chain"/>
</dbReference>
<feature type="binding site" evidence="9">
    <location>
        <position position="16"/>
    </location>
    <ligand>
        <name>ATP</name>
        <dbReference type="ChEBI" id="CHEBI:30616"/>
    </ligand>
</feature>
<feature type="binding site" evidence="9">
    <location>
        <position position="9"/>
    </location>
    <ligand>
        <name>Mg(2+)</name>
        <dbReference type="ChEBI" id="CHEBI:18420"/>
    </ligand>
</feature>
<comment type="subunit">
    <text evidence="9">Homodimer.</text>
</comment>
<feature type="site" description="Transition state stabilizer" evidence="9">
    <location>
        <position position="236"/>
    </location>
</feature>
<organism evidence="11 12">
    <name type="scientific">Thalassolituus hydrocarboniclasticus</name>
    <dbReference type="NCBI Taxonomy" id="2742796"/>
    <lineage>
        <taxon>Bacteria</taxon>
        <taxon>Pseudomonadati</taxon>
        <taxon>Pseudomonadota</taxon>
        <taxon>Gammaproteobacteria</taxon>
        <taxon>Oceanospirillales</taxon>
        <taxon>Oceanospirillaceae</taxon>
        <taxon>Thalassolituus</taxon>
    </lineage>
</organism>
<dbReference type="RefSeq" id="WP_260998946.1">
    <property type="nucleotide sequence ID" value="NZ_CP054475.1"/>
</dbReference>
<protein>
    <recommendedName>
        <fullName evidence="9">Acetate kinase</fullName>
        <ecNumber evidence="9">2.7.2.1</ecNumber>
    </recommendedName>
    <alternativeName>
        <fullName evidence="9">Acetokinase</fullName>
    </alternativeName>
</protein>
<reference evidence="12" key="1">
    <citation type="submission" date="2020-06" db="EMBL/GenBank/DDBJ databases">
        <title>Thalassolituus marinus alknpb1M-1, a hydrocarbon-degrading bacterium isolated from the deep-sea overlying water using an in-situ strategy from the South China Sea basin.</title>
        <authorList>
            <person name="Dong C."/>
            <person name="Chen Y."/>
            <person name="Shao Z."/>
        </authorList>
    </citation>
    <scope>NUCLEOTIDE SEQUENCE [LARGE SCALE GENOMIC DNA]</scope>
    <source>
        <strain evidence="12">alknpb1M-1</strain>
    </source>
</reference>
<comment type="cofactor">
    <cofactor evidence="9">
        <name>Mg(2+)</name>
        <dbReference type="ChEBI" id="CHEBI:18420"/>
    </cofactor>
    <cofactor evidence="9">
        <name>Mn(2+)</name>
        <dbReference type="ChEBI" id="CHEBI:29035"/>
    </cofactor>
    <text evidence="9">Mg(2+). Can also accept Mn(2+).</text>
</comment>
<dbReference type="SUPFAM" id="SSF53067">
    <property type="entry name" value="Actin-like ATPase domain"/>
    <property type="match status" value="2"/>
</dbReference>
<keyword evidence="7 9" id="KW-0067">ATP-binding</keyword>
<keyword evidence="3 9" id="KW-0808">Transferase</keyword>
<feature type="binding site" evidence="9">
    <location>
        <begin position="326"/>
        <end position="330"/>
    </location>
    <ligand>
        <name>ATP</name>
        <dbReference type="ChEBI" id="CHEBI:30616"/>
    </ligand>
</feature>
<dbReference type="InterPro" id="IPR043129">
    <property type="entry name" value="ATPase_NBD"/>
</dbReference>
<dbReference type="InterPro" id="IPR023865">
    <property type="entry name" value="Aliphatic_acid_kinase_CS"/>
</dbReference>
<keyword evidence="12" id="KW-1185">Reference proteome</keyword>
<comment type="similarity">
    <text evidence="1 9 10">Belongs to the acetokinase family.</text>
</comment>
<feature type="site" description="Transition state stabilizer" evidence="9">
    <location>
        <position position="175"/>
    </location>
</feature>
<evidence type="ECO:0000313" key="12">
    <source>
        <dbReference type="Proteomes" id="UP001065322"/>
    </source>
</evidence>
<dbReference type="PANTHER" id="PTHR21060">
    <property type="entry name" value="ACETATE KINASE"/>
    <property type="match status" value="1"/>
</dbReference>
<comment type="catalytic activity">
    <reaction evidence="9">
        <text>acetate + ATP = acetyl phosphate + ADP</text>
        <dbReference type="Rhea" id="RHEA:11352"/>
        <dbReference type="ChEBI" id="CHEBI:22191"/>
        <dbReference type="ChEBI" id="CHEBI:30089"/>
        <dbReference type="ChEBI" id="CHEBI:30616"/>
        <dbReference type="ChEBI" id="CHEBI:456216"/>
        <dbReference type="EC" id="2.7.2.1"/>
    </reaction>
</comment>
<dbReference type="PANTHER" id="PTHR21060:SF21">
    <property type="entry name" value="ACETATE KINASE"/>
    <property type="match status" value="1"/>
</dbReference>
<evidence type="ECO:0000256" key="5">
    <source>
        <dbReference type="ARBA" id="ARBA00022741"/>
    </source>
</evidence>
<proteinExistence type="inferred from homology"/>
<feature type="binding site" evidence="9">
    <location>
        <position position="379"/>
    </location>
    <ligand>
        <name>Mg(2+)</name>
        <dbReference type="ChEBI" id="CHEBI:18420"/>
    </ligand>
</feature>
<feature type="active site" description="Proton donor/acceptor" evidence="9">
    <location>
        <position position="143"/>
    </location>
</feature>
<keyword evidence="4 9" id="KW-0479">Metal-binding</keyword>
<evidence type="ECO:0000256" key="4">
    <source>
        <dbReference type="ARBA" id="ARBA00022723"/>
    </source>
</evidence>
<gene>
    <name evidence="9" type="primary">ackA</name>
    <name evidence="11" type="ORF">HUF19_06055</name>
</gene>
<evidence type="ECO:0000256" key="6">
    <source>
        <dbReference type="ARBA" id="ARBA00022777"/>
    </source>
</evidence>
<dbReference type="Pfam" id="PF00871">
    <property type="entry name" value="Acetate_kinase"/>
    <property type="match status" value="1"/>
</dbReference>
<dbReference type="PRINTS" id="PR00471">
    <property type="entry name" value="ACETATEKNASE"/>
</dbReference>
<comment type="function">
    <text evidence="9">Catalyzes the formation of acetyl phosphate from acetate and ATP. Can also catalyze the reverse reaction.</text>
</comment>
<dbReference type="HAMAP" id="MF_00020">
    <property type="entry name" value="Acetate_kinase"/>
    <property type="match status" value="1"/>
</dbReference>
<evidence type="ECO:0000256" key="1">
    <source>
        <dbReference type="ARBA" id="ARBA00008748"/>
    </source>
</evidence>
<sequence>MNQSVLVINCGSSSIKFALYANPAEPAPLLTALAERLNEHQPSLRIKGAIEYQGDLPADSGHKAALLSFIDRCGSVLQNLQGIGHRVVHGGELFHASTLIDDEQLQRLATLSPLAPLHNPINLLGLELCRELFTGVPQVAVFDTAFHQTLSESAYLYGVPYEWYEQDAVRRYGFHGTSYRYVVQETARRLNKAAEDCNLLIAHLGNGCSASAVLCGRSVDSSMGLTPLEGLVMGSRCGDIDPGLIEHMQRSRGLTLEQTMSELNRNSGLKGLSGLSNDMRTLLAAEAEGHEGARRAIQVFCFRVARQFSALATSLPTIDAVVFTGGIGEHAAPVRQRILAAWRLMNFRLDSELNNRHGDEQGRISQPGSPLVMVVPTSEERMIALDTYQLIAAN</sequence>
<dbReference type="NCBIfam" id="TIGR00016">
    <property type="entry name" value="ackA"/>
    <property type="match status" value="1"/>
</dbReference>
<feature type="binding site" evidence="9">
    <location>
        <position position="86"/>
    </location>
    <ligand>
        <name>substrate</name>
    </ligand>
</feature>
<evidence type="ECO:0000256" key="9">
    <source>
        <dbReference type="HAMAP-Rule" id="MF_00020"/>
    </source>
</evidence>
<evidence type="ECO:0000256" key="8">
    <source>
        <dbReference type="ARBA" id="ARBA00022842"/>
    </source>
</evidence>
<comment type="pathway">
    <text evidence="9">Metabolic intermediate biosynthesis; acetyl-CoA biosynthesis; acetyl-CoA from acetate: step 1/2.</text>
</comment>
<keyword evidence="6 9" id="KW-0418">Kinase</keyword>
<evidence type="ECO:0000256" key="3">
    <source>
        <dbReference type="ARBA" id="ARBA00022679"/>
    </source>
</evidence>
<keyword evidence="5 9" id="KW-0547">Nucleotide-binding</keyword>
<dbReference type="GO" id="GO:0016301">
    <property type="term" value="F:kinase activity"/>
    <property type="evidence" value="ECO:0007669"/>
    <property type="project" value="UniProtKB-KW"/>
</dbReference>
<dbReference type="Gene3D" id="3.30.420.40">
    <property type="match status" value="2"/>
</dbReference>
<feature type="binding site" evidence="9">
    <location>
        <begin position="278"/>
        <end position="280"/>
    </location>
    <ligand>
        <name>ATP</name>
        <dbReference type="ChEBI" id="CHEBI:30616"/>
    </ligand>
</feature>
<dbReference type="CDD" id="cd24010">
    <property type="entry name" value="ASKHA_NBD_AcK_PK"/>
    <property type="match status" value="1"/>
</dbReference>
<keyword evidence="2 9" id="KW-0963">Cytoplasm</keyword>
<dbReference type="EC" id="2.7.2.1" evidence="9"/>
<dbReference type="PROSITE" id="PS01076">
    <property type="entry name" value="ACETATE_KINASE_2"/>
    <property type="match status" value="1"/>
</dbReference>
<keyword evidence="8 9" id="KW-0460">Magnesium</keyword>
<feature type="binding site" evidence="9">
    <location>
        <begin position="203"/>
        <end position="207"/>
    </location>
    <ligand>
        <name>ATP</name>
        <dbReference type="ChEBI" id="CHEBI:30616"/>
    </ligand>
</feature>
<evidence type="ECO:0000313" key="11">
    <source>
        <dbReference type="EMBL" id="UXD87031.1"/>
    </source>
</evidence>
<dbReference type="Proteomes" id="UP001065322">
    <property type="component" value="Chromosome"/>
</dbReference>
<comment type="subcellular location">
    <subcellularLocation>
        <location evidence="9">Cytoplasm</location>
    </subcellularLocation>
</comment>
<dbReference type="EMBL" id="CP054475">
    <property type="protein sequence ID" value="UXD87031.1"/>
    <property type="molecule type" value="Genomic_DNA"/>
</dbReference>
<dbReference type="PIRSF" id="PIRSF000722">
    <property type="entry name" value="Acetate_prop_kin"/>
    <property type="match status" value="1"/>
</dbReference>
<evidence type="ECO:0000256" key="10">
    <source>
        <dbReference type="RuleBase" id="RU003835"/>
    </source>
</evidence>
<dbReference type="InterPro" id="IPR004372">
    <property type="entry name" value="Ac/propionate_kinase"/>
</dbReference>
<name>A0ABY6A7V0_9GAMM</name>
<evidence type="ECO:0000256" key="2">
    <source>
        <dbReference type="ARBA" id="ARBA00022490"/>
    </source>
</evidence>
<evidence type="ECO:0000256" key="7">
    <source>
        <dbReference type="ARBA" id="ARBA00022840"/>
    </source>
</evidence>
<dbReference type="PROSITE" id="PS01075">
    <property type="entry name" value="ACETATE_KINASE_1"/>
    <property type="match status" value="1"/>
</dbReference>
<accession>A0ABY6A7V0</accession>